<feature type="compositionally biased region" description="Low complexity" evidence="1">
    <location>
        <begin position="69"/>
        <end position="82"/>
    </location>
</feature>
<evidence type="ECO:0000256" key="1">
    <source>
        <dbReference type="SAM" id="MobiDB-lite"/>
    </source>
</evidence>
<dbReference type="InterPro" id="IPR032675">
    <property type="entry name" value="LRR_dom_sf"/>
</dbReference>
<dbReference type="OrthoDB" id="120976at2759"/>
<dbReference type="Pfam" id="PF13516">
    <property type="entry name" value="LRR_6"/>
    <property type="match status" value="3"/>
</dbReference>
<dbReference type="HOGENOM" id="CLU_287159_0_0_1"/>
<dbReference type="GO" id="GO:0016477">
    <property type="term" value="P:cell migration"/>
    <property type="evidence" value="ECO:0007669"/>
    <property type="project" value="TreeGrafter"/>
</dbReference>
<gene>
    <name evidence="3" type="ORF">RirG_085640</name>
</gene>
<name>A0A015MV65_RHIIW</name>
<evidence type="ECO:0000313" key="3">
    <source>
        <dbReference type="EMBL" id="EXX70633.1"/>
    </source>
</evidence>
<dbReference type="STRING" id="1432141.A0A015MV65"/>
<sequence>MSYSPQLRLEDYSQYAGVGTIYQNNNVDLIEVDSINNSIGNGVDNNSKLRSQIETHEKVQLVFDESDSNDSNSTNSTNSTNSLSIVSQNDDVNDYKSRIMTTTIVTTTVTSVNSSSKNSVSSHKSAPSLSKFLSFNLKGKFNRSRSPKHVRMLSELKIPVPENNETIIFMSKVKKLDSHTFKKSSNNFIILTKKWLYGFKNIEKASKIFVNSPPPLARDNIDYNSIIISTKNLPSENIVLSLSTVYSVREVSSPEKHIRIDYILGPKNHDHITILSPDIELHHQWLITLKSTIRNADSVGPYLTLNQREWFMKKLKLLDDLADDDENNLVSFRVLLKSSIENDIIKDTNFPVIFILGKNNVYFIPFDLIGNDDDNNDNNFINNNNHKKQSSFLSKEIEFHKYQYPLLCLKNIFTNKVIDTFQLTFKNSLNSMKRSLVISSIIAETIILEIRMAIDSITYWWPNPGYKLKTPKNLQSMILSPERESNKTSEILMGFDRMIEAQCHANKVNRSRINFNVEYVLGSESVMLGLEVNNLPFRFILLPPKDSKSGHNDVYSNQELVTIFNSLIYHPLLHEIILRDINLFELQIQPGPKRHKGRNMLGSVLYDILLSNPRLVKLDLTSCGITSETVSIIGQAFMSGQSCLECLLLSDNPITREGAQALASGLTGHKSAIKELDISNCKLTHDSIEYILHALDTNDPSKLEVLNLSNNMCDLESNILTELLSKTISLRSLNLRNCSKFFIHMITPVISIETLGNTQLTTLNLGGVSLNDHNHINALYAYIQSPAFAKLRFFNIEDCNLGGEMIAIILSYVTTSPNSKKIRVWAGGNHITRTLQGFKELCNAINNNWTPTWLSLRYTMFGSNLEMVNDFLQTFCENSVIKYLDLSYPYFNAPIASRVTKTVNKACEVIGKVFRENQSIRELHLNGDSERRFGPSLGISLSGLKDNDTLEKLFIKGNAIGDRGALSLSEALKSNRKLKSLDIDENEIGIDGYSAINYVFTSGSNLSVKHFTYPIQDLETYENKRDLSFNPPTIKRMALEKEKRKANLRRVLDEIMDSIKQFNNFDSTNDAFNE</sequence>
<dbReference type="InterPro" id="IPR051279">
    <property type="entry name" value="PP1-Reg/Actin-Interact_Protein"/>
</dbReference>
<proteinExistence type="predicted"/>
<dbReference type="InterPro" id="IPR001611">
    <property type="entry name" value="Leu-rich_rpt"/>
</dbReference>
<evidence type="ECO:0000313" key="4">
    <source>
        <dbReference type="Proteomes" id="UP000022910"/>
    </source>
</evidence>
<reference evidence="3 4" key="1">
    <citation type="submission" date="2014-02" db="EMBL/GenBank/DDBJ databases">
        <title>Single nucleus genome sequencing reveals high similarity among nuclei of an endomycorrhizal fungus.</title>
        <authorList>
            <person name="Lin K."/>
            <person name="Geurts R."/>
            <person name="Zhang Z."/>
            <person name="Limpens E."/>
            <person name="Saunders D.G."/>
            <person name="Mu D."/>
            <person name="Pang E."/>
            <person name="Cao H."/>
            <person name="Cha H."/>
            <person name="Lin T."/>
            <person name="Zhou Q."/>
            <person name="Shang Y."/>
            <person name="Li Y."/>
            <person name="Ivanov S."/>
            <person name="Sharma T."/>
            <person name="Velzen R.V."/>
            <person name="Ruijter N.D."/>
            <person name="Aanen D.K."/>
            <person name="Win J."/>
            <person name="Kamoun S."/>
            <person name="Bisseling T."/>
            <person name="Huang S."/>
        </authorList>
    </citation>
    <scope>NUCLEOTIDE SEQUENCE [LARGE SCALE GENOMIC DNA]</scope>
    <source>
        <strain evidence="4">DAOM197198w</strain>
    </source>
</reference>
<keyword evidence="4" id="KW-1185">Reference proteome</keyword>
<feature type="domain" description="LRR-containing protein second PH" evidence="2">
    <location>
        <begin position="314"/>
        <end position="483"/>
    </location>
</feature>
<dbReference type="Pfam" id="PF25353">
    <property type="entry name" value="PH_2nd_LRR"/>
    <property type="match status" value="1"/>
</dbReference>
<dbReference type="InterPro" id="IPR057334">
    <property type="entry name" value="PH_2nd_LRR"/>
</dbReference>
<dbReference type="GO" id="GO:0005886">
    <property type="term" value="C:plasma membrane"/>
    <property type="evidence" value="ECO:0007669"/>
    <property type="project" value="TreeGrafter"/>
</dbReference>
<dbReference type="GO" id="GO:0034315">
    <property type="term" value="P:regulation of Arp2/3 complex-mediated actin nucleation"/>
    <property type="evidence" value="ECO:0007669"/>
    <property type="project" value="TreeGrafter"/>
</dbReference>
<evidence type="ECO:0000259" key="2">
    <source>
        <dbReference type="Pfam" id="PF25353"/>
    </source>
</evidence>
<dbReference type="SMART" id="SM00368">
    <property type="entry name" value="LRR_RI"/>
    <property type="match status" value="6"/>
</dbReference>
<protein>
    <recommendedName>
        <fullName evidence="2">LRR-containing protein second PH domain-containing protein</fullName>
    </recommendedName>
</protein>
<dbReference type="PANTHER" id="PTHR24112:SF66">
    <property type="entry name" value="LEUCINE-RICH REPEAT, ISOFORM F"/>
    <property type="match status" value="1"/>
</dbReference>
<dbReference type="SUPFAM" id="SSF52047">
    <property type="entry name" value="RNI-like"/>
    <property type="match status" value="2"/>
</dbReference>
<dbReference type="EMBL" id="JEMT01016560">
    <property type="protein sequence ID" value="EXX70633.1"/>
    <property type="molecule type" value="Genomic_DNA"/>
</dbReference>
<comment type="caution">
    <text evidence="3">The sequence shown here is derived from an EMBL/GenBank/DDBJ whole genome shotgun (WGS) entry which is preliminary data.</text>
</comment>
<dbReference type="Proteomes" id="UP000022910">
    <property type="component" value="Unassembled WGS sequence"/>
</dbReference>
<dbReference type="AlphaFoldDB" id="A0A015MV65"/>
<organism evidence="3 4">
    <name type="scientific">Rhizophagus irregularis (strain DAOM 197198w)</name>
    <name type="common">Glomus intraradices</name>
    <dbReference type="NCBI Taxonomy" id="1432141"/>
    <lineage>
        <taxon>Eukaryota</taxon>
        <taxon>Fungi</taxon>
        <taxon>Fungi incertae sedis</taxon>
        <taxon>Mucoromycota</taxon>
        <taxon>Glomeromycotina</taxon>
        <taxon>Glomeromycetes</taxon>
        <taxon>Glomerales</taxon>
        <taxon>Glomeraceae</taxon>
        <taxon>Rhizophagus</taxon>
    </lineage>
</organism>
<dbReference type="SMR" id="A0A015MV65"/>
<dbReference type="Gene3D" id="3.80.10.10">
    <property type="entry name" value="Ribonuclease Inhibitor"/>
    <property type="match status" value="1"/>
</dbReference>
<accession>A0A015MV65</accession>
<feature type="region of interest" description="Disordered" evidence="1">
    <location>
        <begin position="63"/>
        <end position="85"/>
    </location>
</feature>
<dbReference type="PANTHER" id="PTHR24112">
    <property type="entry name" value="LEUCINE-RICH REPEAT, ISOFORM F-RELATED"/>
    <property type="match status" value="1"/>
</dbReference>